<dbReference type="PROSITE" id="PS50222">
    <property type="entry name" value="EF_HAND_2"/>
    <property type="match status" value="2"/>
</dbReference>
<feature type="region of interest" description="Disordered" evidence="6">
    <location>
        <begin position="474"/>
        <end position="499"/>
    </location>
</feature>
<feature type="domain" description="EF-hand" evidence="8">
    <location>
        <begin position="388"/>
        <end position="423"/>
    </location>
</feature>
<feature type="region of interest" description="Disordered" evidence="6">
    <location>
        <begin position="614"/>
        <end position="644"/>
    </location>
</feature>
<sequence>MDNQHVLSMDRGDEGPPISAHFSLPSEAVSDYAQTVKSAKSGKKPLGVAGQFIRASTRTHEENVHSFVGQVRSSVVAVVESAFVANTMAAIVLVDAFCTCVDVDFRAAKENTPEVYRILSNLCLILYTVELMFLLCLHGIKTLTDKFVAIDAIIIVSGWLELTVALLAIGDFHGAVLLRLLRLARIIRLVRLLRKTRGFKELQKLVTMGATCMKALAWSFLFCFIIMTIWSMLMVEFVYPCIEQMQQESGIFDDCEYCRKATSSVMHANLLLFKTVIAGDGWGHIAVPVLEAYPLTGFIFIGSLLTLVFGVLNLIVAVVVDTFAEFRARDVMKLAEEMDENFETDRKFLQKVFNRMDKEGKGELTLDELVEGARLDPEFQSRLRVMDIDELDLQQLFTMIDADGSGAIEPDEFIGPLSRWVHDSKTAPRFIKYNMMQSLNQQEELCRLSEYHFNVLANCMRELYASFGELKKEQQPVLTRPTSRKGTAQKAELGCNSATSFSRREMSTISLESAHYGVEQPNCSTLDTDEIEVKQISSISSDPDPKMLEQPQRSPFKDGEEGDALRSYSTPESRSEKGSEKEFQRADDIIRLALETLERSMRAATEDALRKAAEKVENALQGKPLSPVERKQETRAKRPSRFTGLPGFPVVEPFQFKHFGSANVSRAASFSRLSSQERINLPEDSTGFARKVSEGNAMPSEKPGISVLSDEMNSIWSYD</sequence>
<feature type="transmembrane region" description="Helical" evidence="7">
    <location>
        <begin position="215"/>
        <end position="235"/>
    </location>
</feature>
<evidence type="ECO:0000313" key="10">
    <source>
        <dbReference type="Proteomes" id="UP001178507"/>
    </source>
</evidence>
<keyword evidence="2 7" id="KW-0812">Transmembrane</keyword>
<comment type="caution">
    <text evidence="9">The sequence shown here is derived from an EMBL/GenBank/DDBJ whole genome shotgun (WGS) entry which is preliminary data.</text>
</comment>
<keyword evidence="3" id="KW-0106">Calcium</keyword>
<reference evidence="9" key="1">
    <citation type="submission" date="2023-08" db="EMBL/GenBank/DDBJ databases">
        <authorList>
            <person name="Chen Y."/>
            <person name="Shah S."/>
            <person name="Dougan E. K."/>
            <person name="Thang M."/>
            <person name="Chan C."/>
        </authorList>
    </citation>
    <scope>NUCLEOTIDE SEQUENCE</scope>
</reference>
<dbReference type="PANTHER" id="PTHR10037:SF62">
    <property type="entry name" value="SODIUM CHANNEL PROTEIN 60E"/>
    <property type="match status" value="1"/>
</dbReference>
<organism evidence="9 10">
    <name type="scientific">Effrenium voratum</name>
    <dbReference type="NCBI Taxonomy" id="2562239"/>
    <lineage>
        <taxon>Eukaryota</taxon>
        <taxon>Sar</taxon>
        <taxon>Alveolata</taxon>
        <taxon>Dinophyceae</taxon>
        <taxon>Suessiales</taxon>
        <taxon>Symbiodiniaceae</taxon>
        <taxon>Effrenium</taxon>
    </lineage>
</organism>
<dbReference type="Gene3D" id="1.20.120.350">
    <property type="entry name" value="Voltage-gated potassium channels. Chain C"/>
    <property type="match status" value="1"/>
</dbReference>
<feature type="region of interest" description="Disordered" evidence="6">
    <location>
        <begin position="537"/>
        <end position="583"/>
    </location>
</feature>
<feature type="transmembrane region" description="Helical" evidence="7">
    <location>
        <begin position="118"/>
        <end position="140"/>
    </location>
</feature>
<dbReference type="InterPro" id="IPR027359">
    <property type="entry name" value="Volt_channel_dom_sf"/>
</dbReference>
<feature type="transmembrane region" description="Helical" evidence="7">
    <location>
        <begin position="147"/>
        <end position="170"/>
    </location>
</feature>
<feature type="domain" description="EF-hand" evidence="8">
    <location>
        <begin position="344"/>
        <end position="379"/>
    </location>
</feature>
<proteinExistence type="predicted"/>
<evidence type="ECO:0000256" key="5">
    <source>
        <dbReference type="ARBA" id="ARBA00023136"/>
    </source>
</evidence>
<dbReference type="InterPro" id="IPR018247">
    <property type="entry name" value="EF_Hand_1_Ca_BS"/>
</dbReference>
<evidence type="ECO:0000256" key="6">
    <source>
        <dbReference type="SAM" id="MobiDB-lite"/>
    </source>
</evidence>
<dbReference type="AlphaFoldDB" id="A0AA36MKF0"/>
<dbReference type="CDD" id="cd00051">
    <property type="entry name" value="EFh"/>
    <property type="match status" value="1"/>
</dbReference>
<dbReference type="InterPro" id="IPR002048">
    <property type="entry name" value="EF_hand_dom"/>
</dbReference>
<evidence type="ECO:0000256" key="2">
    <source>
        <dbReference type="ARBA" id="ARBA00022692"/>
    </source>
</evidence>
<keyword evidence="4 7" id="KW-1133">Transmembrane helix</keyword>
<dbReference type="Proteomes" id="UP001178507">
    <property type="component" value="Unassembled WGS sequence"/>
</dbReference>
<feature type="compositionally biased region" description="Polar residues" evidence="6">
    <location>
        <begin position="476"/>
        <end position="486"/>
    </location>
</feature>
<dbReference type="SUPFAM" id="SSF81324">
    <property type="entry name" value="Voltage-gated potassium channels"/>
    <property type="match status" value="1"/>
</dbReference>
<evidence type="ECO:0000256" key="1">
    <source>
        <dbReference type="ARBA" id="ARBA00004141"/>
    </source>
</evidence>
<keyword evidence="10" id="KW-1185">Reference proteome</keyword>
<evidence type="ECO:0000256" key="3">
    <source>
        <dbReference type="ARBA" id="ARBA00022837"/>
    </source>
</evidence>
<dbReference type="GO" id="GO:0005509">
    <property type="term" value="F:calcium ion binding"/>
    <property type="evidence" value="ECO:0007669"/>
    <property type="project" value="InterPro"/>
</dbReference>
<keyword evidence="5 7" id="KW-0472">Membrane</keyword>
<dbReference type="Pfam" id="PF00520">
    <property type="entry name" value="Ion_trans"/>
    <property type="match status" value="1"/>
</dbReference>
<dbReference type="Pfam" id="PF13202">
    <property type="entry name" value="EF-hand_5"/>
    <property type="match status" value="1"/>
</dbReference>
<dbReference type="Gene3D" id="1.10.238.10">
    <property type="entry name" value="EF-hand"/>
    <property type="match status" value="1"/>
</dbReference>
<gene>
    <name evidence="9" type="ORF">EVOR1521_LOCUS1351</name>
</gene>
<dbReference type="SUPFAM" id="SSF47473">
    <property type="entry name" value="EF-hand"/>
    <property type="match status" value="1"/>
</dbReference>
<dbReference type="InterPro" id="IPR043203">
    <property type="entry name" value="VGCC_Ca_Na"/>
</dbReference>
<evidence type="ECO:0000256" key="7">
    <source>
        <dbReference type="SAM" id="Phobius"/>
    </source>
</evidence>
<dbReference type="PROSITE" id="PS00018">
    <property type="entry name" value="EF_HAND_1"/>
    <property type="match status" value="1"/>
</dbReference>
<name>A0AA36MKF0_9DINO</name>
<protein>
    <recommendedName>
        <fullName evidence="8">EF-hand domain-containing protein</fullName>
    </recommendedName>
</protein>
<dbReference type="GO" id="GO:0001518">
    <property type="term" value="C:voltage-gated sodium channel complex"/>
    <property type="evidence" value="ECO:0007669"/>
    <property type="project" value="TreeGrafter"/>
</dbReference>
<evidence type="ECO:0000313" key="9">
    <source>
        <dbReference type="EMBL" id="CAJ1370888.1"/>
    </source>
</evidence>
<accession>A0AA36MKF0</accession>
<comment type="subcellular location">
    <subcellularLocation>
        <location evidence="1">Membrane</location>
        <topology evidence="1">Multi-pass membrane protein</topology>
    </subcellularLocation>
</comment>
<dbReference type="SMART" id="SM00054">
    <property type="entry name" value="EFh"/>
    <property type="match status" value="2"/>
</dbReference>
<dbReference type="GO" id="GO:0005248">
    <property type="term" value="F:voltage-gated sodium channel activity"/>
    <property type="evidence" value="ECO:0007669"/>
    <property type="project" value="TreeGrafter"/>
</dbReference>
<feature type="compositionally biased region" description="Basic and acidic residues" evidence="6">
    <location>
        <begin position="573"/>
        <end position="583"/>
    </location>
</feature>
<dbReference type="Gene3D" id="1.10.287.70">
    <property type="match status" value="1"/>
</dbReference>
<evidence type="ECO:0000259" key="8">
    <source>
        <dbReference type="PROSITE" id="PS50222"/>
    </source>
</evidence>
<dbReference type="EMBL" id="CAUJNA010000042">
    <property type="protein sequence ID" value="CAJ1370888.1"/>
    <property type="molecule type" value="Genomic_DNA"/>
</dbReference>
<dbReference type="PANTHER" id="PTHR10037">
    <property type="entry name" value="VOLTAGE-GATED CATION CHANNEL CALCIUM AND SODIUM"/>
    <property type="match status" value="1"/>
</dbReference>
<dbReference type="InterPro" id="IPR005821">
    <property type="entry name" value="Ion_trans_dom"/>
</dbReference>
<feature type="transmembrane region" description="Helical" evidence="7">
    <location>
        <begin position="298"/>
        <end position="324"/>
    </location>
</feature>
<feature type="region of interest" description="Disordered" evidence="6">
    <location>
        <begin position="1"/>
        <end position="20"/>
    </location>
</feature>
<dbReference type="InterPro" id="IPR011992">
    <property type="entry name" value="EF-hand-dom_pair"/>
</dbReference>
<evidence type="ECO:0000256" key="4">
    <source>
        <dbReference type="ARBA" id="ARBA00022989"/>
    </source>
</evidence>